<evidence type="ECO:0000313" key="10">
    <source>
        <dbReference type="Proteomes" id="UP000315133"/>
    </source>
</evidence>
<dbReference type="CDD" id="cd07079">
    <property type="entry name" value="ALDH_F18-19_ProA-GPR"/>
    <property type="match status" value="1"/>
</dbReference>
<gene>
    <name evidence="7" type="primary">proA</name>
    <name evidence="9" type="ORF">FB476_2079</name>
</gene>
<dbReference type="SUPFAM" id="SSF53720">
    <property type="entry name" value="ALDH-like"/>
    <property type="match status" value="1"/>
</dbReference>
<dbReference type="InterPro" id="IPR016162">
    <property type="entry name" value="Ald_DH_N"/>
</dbReference>
<comment type="pathway">
    <text evidence="1 7">Amino-acid biosynthesis; L-proline biosynthesis; L-glutamate 5-semialdehyde from L-glutamate: step 2/2.</text>
</comment>
<dbReference type="Pfam" id="PF00171">
    <property type="entry name" value="Aldedh"/>
    <property type="match status" value="1"/>
</dbReference>
<keyword evidence="10" id="KW-1185">Reference proteome</keyword>
<dbReference type="InterPro" id="IPR016161">
    <property type="entry name" value="Ald_DH/histidinol_DH"/>
</dbReference>
<sequence>MSTAPVAPEVVAYVHDIARRARGAARELALLTRAEKDATLHAMADAVEAGAAEVVTANQEDLRRGREKGLPENLLDRLTLDEERVRAVAGALREVAALPDPVGEVVRGSTLANGLQIRQVRVPMGVVGMIYEARPNVTVDAAGLGLKSGNAVILRGGSAAGSTNARLVELLRGALVGRGLDPDAVNLLTEGGHDAGRALMTARGLVDLVIPRGGASLIRTVVLESTVPVIETGTGNCHVYVDAAADTEMAVQVVLNSKTHRTSVCNSAESLIVHRDAAERVLPGIMAGFAAAGVTVHGDAEMERYAEAAGAAHVPVTDEDDDTEFLSLDISARVVDSLEDAIAHVQAHTSGHTEAIVTGDRAAARRFIAEIDAAAVMVNASTRFTDGGEFGFGAEIGISTQKLHARGPMALPELTTTKWVVEGDGQVR</sequence>
<keyword evidence="7" id="KW-0963">Cytoplasm</keyword>
<dbReference type="InterPro" id="IPR015590">
    <property type="entry name" value="Aldehyde_DH_dom"/>
</dbReference>
<evidence type="ECO:0000313" key="9">
    <source>
        <dbReference type="EMBL" id="TQM97175.1"/>
    </source>
</evidence>
<dbReference type="InterPro" id="IPR000965">
    <property type="entry name" value="GPR_dom"/>
</dbReference>
<evidence type="ECO:0000259" key="8">
    <source>
        <dbReference type="Pfam" id="PF00171"/>
    </source>
</evidence>
<dbReference type="InterPro" id="IPR012134">
    <property type="entry name" value="Glu-5-SA_DH"/>
</dbReference>
<keyword evidence="4 7" id="KW-0521">NADP</keyword>
<evidence type="ECO:0000256" key="4">
    <source>
        <dbReference type="ARBA" id="ARBA00022857"/>
    </source>
</evidence>
<dbReference type="PANTHER" id="PTHR11063">
    <property type="entry name" value="GLUTAMATE SEMIALDEHYDE DEHYDROGENASE"/>
    <property type="match status" value="1"/>
</dbReference>
<dbReference type="EMBL" id="VFPU01000001">
    <property type="protein sequence ID" value="TQM97175.1"/>
    <property type="molecule type" value="Genomic_DNA"/>
</dbReference>
<dbReference type="EC" id="1.2.1.41" evidence="7"/>
<dbReference type="OrthoDB" id="9809970at2"/>
<dbReference type="Gene3D" id="3.40.605.10">
    <property type="entry name" value="Aldehyde Dehydrogenase, Chain A, domain 1"/>
    <property type="match status" value="1"/>
</dbReference>
<feature type="domain" description="Aldehyde dehydrogenase" evidence="8">
    <location>
        <begin position="13"/>
        <end position="287"/>
    </location>
</feature>
<dbReference type="NCBIfam" id="TIGR00407">
    <property type="entry name" value="proA"/>
    <property type="match status" value="1"/>
</dbReference>
<comment type="function">
    <text evidence="7">Catalyzes the NADPH-dependent reduction of L-glutamate 5-phosphate into L-glutamate 5-semialdehyde and phosphate. The product spontaneously undergoes cyclization to form 1-pyrroline-5-carboxylate.</text>
</comment>
<accession>A0A543KQ19</accession>
<dbReference type="GO" id="GO:0004350">
    <property type="term" value="F:glutamate-5-semialdehyde dehydrogenase activity"/>
    <property type="evidence" value="ECO:0007669"/>
    <property type="project" value="UniProtKB-UniRule"/>
</dbReference>
<evidence type="ECO:0000256" key="6">
    <source>
        <dbReference type="ARBA" id="ARBA00049024"/>
    </source>
</evidence>
<dbReference type="Proteomes" id="UP000315133">
    <property type="component" value="Unassembled WGS sequence"/>
</dbReference>
<dbReference type="PIRSF" id="PIRSF000151">
    <property type="entry name" value="GPR"/>
    <property type="match status" value="1"/>
</dbReference>
<dbReference type="PANTHER" id="PTHR11063:SF8">
    <property type="entry name" value="DELTA-1-PYRROLINE-5-CARBOXYLATE SYNTHASE"/>
    <property type="match status" value="1"/>
</dbReference>
<evidence type="ECO:0000256" key="5">
    <source>
        <dbReference type="ARBA" id="ARBA00023002"/>
    </source>
</evidence>
<protein>
    <recommendedName>
        <fullName evidence="7">Gamma-glutamyl phosphate reductase</fullName>
        <shortName evidence="7">GPR</shortName>
        <ecNumber evidence="7">1.2.1.41</ecNumber>
    </recommendedName>
    <alternativeName>
        <fullName evidence="7">Glutamate-5-semialdehyde dehydrogenase</fullName>
    </alternativeName>
    <alternativeName>
        <fullName evidence="7">Glutamyl-gamma-semialdehyde dehydrogenase</fullName>
        <shortName evidence="7">GSA dehydrogenase</shortName>
    </alternativeName>
</protein>
<name>A0A543KQ19_9MICO</name>
<organism evidence="9 10">
    <name type="scientific">Ornithinimicrobium humiphilum</name>
    <dbReference type="NCBI Taxonomy" id="125288"/>
    <lineage>
        <taxon>Bacteria</taxon>
        <taxon>Bacillati</taxon>
        <taxon>Actinomycetota</taxon>
        <taxon>Actinomycetes</taxon>
        <taxon>Micrococcales</taxon>
        <taxon>Ornithinimicrobiaceae</taxon>
        <taxon>Ornithinimicrobium</taxon>
    </lineage>
</organism>
<dbReference type="GO" id="GO:0005737">
    <property type="term" value="C:cytoplasm"/>
    <property type="evidence" value="ECO:0007669"/>
    <property type="project" value="UniProtKB-SubCell"/>
</dbReference>
<dbReference type="GO" id="GO:0050661">
    <property type="term" value="F:NADP binding"/>
    <property type="evidence" value="ECO:0007669"/>
    <property type="project" value="InterPro"/>
</dbReference>
<reference evidence="9 10" key="1">
    <citation type="submission" date="2019-06" db="EMBL/GenBank/DDBJ databases">
        <title>Sequencing the genomes of 1000 actinobacteria strains.</title>
        <authorList>
            <person name="Klenk H.-P."/>
        </authorList>
    </citation>
    <scope>NUCLEOTIDE SEQUENCE [LARGE SCALE GENOMIC DNA]</scope>
    <source>
        <strain evidence="9 10">DSM 12362</strain>
    </source>
</reference>
<dbReference type="RefSeq" id="WP_141818681.1">
    <property type="nucleotide sequence ID" value="NZ_BAAAIL010000002.1"/>
</dbReference>
<dbReference type="AlphaFoldDB" id="A0A543KQ19"/>
<dbReference type="InterPro" id="IPR016163">
    <property type="entry name" value="Ald_DH_C"/>
</dbReference>
<evidence type="ECO:0000256" key="1">
    <source>
        <dbReference type="ARBA" id="ARBA00004985"/>
    </source>
</evidence>
<keyword evidence="3 7" id="KW-0641">Proline biosynthesis</keyword>
<dbReference type="GO" id="GO:0055129">
    <property type="term" value="P:L-proline biosynthetic process"/>
    <property type="evidence" value="ECO:0007669"/>
    <property type="project" value="UniProtKB-UniRule"/>
</dbReference>
<dbReference type="Gene3D" id="3.40.309.10">
    <property type="entry name" value="Aldehyde Dehydrogenase, Chain A, domain 2"/>
    <property type="match status" value="1"/>
</dbReference>
<dbReference type="HAMAP" id="MF_00412">
    <property type="entry name" value="ProA"/>
    <property type="match status" value="1"/>
</dbReference>
<dbReference type="FunFam" id="3.40.309.10:FF:000006">
    <property type="entry name" value="Gamma-glutamyl phosphate reductase"/>
    <property type="match status" value="1"/>
</dbReference>
<comment type="similarity">
    <text evidence="7">Belongs to the gamma-glutamyl phosphate reductase family.</text>
</comment>
<proteinExistence type="inferred from homology"/>
<evidence type="ECO:0000256" key="3">
    <source>
        <dbReference type="ARBA" id="ARBA00022650"/>
    </source>
</evidence>
<comment type="subcellular location">
    <subcellularLocation>
        <location evidence="7">Cytoplasm</location>
    </subcellularLocation>
</comment>
<comment type="catalytic activity">
    <reaction evidence="6 7">
        <text>L-glutamate 5-semialdehyde + phosphate + NADP(+) = L-glutamyl 5-phosphate + NADPH + H(+)</text>
        <dbReference type="Rhea" id="RHEA:19541"/>
        <dbReference type="ChEBI" id="CHEBI:15378"/>
        <dbReference type="ChEBI" id="CHEBI:43474"/>
        <dbReference type="ChEBI" id="CHEBI:57783"/>
        <dbReference type="ChEBI" id="CHEBI:58066"/>
        <dbReference type="ChEBI" id="CHEBI:58274"/>
        <dbReference type="ChEBI" id="CHEBI:58349"/>
        <dbReference type="EC" id="1.2.1.41"/>
    </reaction>
</comment>
<dbReference type="NCBIfam" id="NF001221">
    <property type="entry name" value="PRK00197.1"/>
    <property type="match status" value="1"/>
</dbReference>
<keyword evidence="2 7" id="KW-0028">Amino-acid biosynthesis</keyword>
<comment type="caution">
    <text evidence="9">The sequence shown here is derived from an EMBL/GenBank/DDBJ whole genome shotgun (WGS) entry which is preliminary data.</text>
</comment>
<evidence type="ECO:0000256" key="2">
    <source>
        <dbReference type="ARBA" id="ARBA00022605"/>
    </source>
</evidence>
<dbReference type="UniPathway" id="UPA00098">
    <property type="reaction ID" value="UER00360"/>
</dbReference>
<evidence type="ECO:0000256" key="7">
    <source>
        <dbReference type="HAMAP-Rule" id="MF_00412"/>
    </source>
</evidence>
<keyword evidence="5 7" id="KW-0560">Oxidoreductase</keyword>